<accession>E5Y916</accession>
<name>E5Y916_BILW3</name>
<evidence type="ECO:0008006" key="3">
    <source>
        <dbReference type="Google" id="ProtNLM"/>
    </source>
</evidence>
<evidence type="ECO:0000313" key="2">
    <source>
        <dbReference type="Proteomes" id="UP000006034"/>
    </source>
</evidence>
<dbReference type="STRING" id="563192.HMPREF0179_02684"/>
<dbReference type="eggNOG" id="COG0582">
    <property type="taxonomic scope" value="Bacteria"/>
</dbReference>
<organism evidence="1 2">
    <name type="scientific">Bilophila wadsworthia (strain 3_1_6)</name>
    <dbReference type="NCBI Taxonomy" id="563192"/>
    <lineage>
        <taxon>Bacteria</taxon>
        <taxon>Pseudomonadati</taxon>
        <taxon>Thermodesulfobacteriota</taxon>
        <taxon>Desulfovibrionia</taxon>
        <taxon>Desulfovibrionales</taxon>
        <taxon>Desulfovibrionaceae</taxon>
        <taxon>Bilophila</taxon>
    </lineage>
</organism>
<evidence type="ECO:0000313" key="1">
    <source>
        <dbReference type="EMBL" id="EFV43493.2"/>
    </source>
</evidence>
<reference evidence="1 2" key="1">
    <citation type="submission" date="2010-10" db="EMBL/GenBank/DDBJ databases">
        <authorList>
            <consortium name="The Broad Institute Genome Sequencing Platform"/>
            <person name="Ward D."/>
            <person name="Earl A."/>
            <person name="Feldgarden M."/>
            <person name="Young S.K."/>
            <person name="Gargeya S."/>
            <person name="Zeng Q."/>
            <person name="Alvarado L."/>
            <person name="Berlin A."/>
            <person name="Bochicchio J."/>
            <person name="Chapman S.B."/>
            <person name="Chen Z."/>
            <person name="Freedman E."/>
            <person name="Gellesch M."/>
            <person name="Goldberg J."/>
            <person name="Griggs A."/>
            <person name="Gujja S."/>
            <person name="Heilman E."/>
            <person name="Heiman D."/>
            <person name="Howarth C."/>
            <person name="Mehta T."/>
            <person name="Neiman D."/>
            <person name="Pearson M."/>
            <person name="Roberts A."/>
            <person name="Saif S."/>
            <person name="Shea T."/>
            <person name="Shenoy N."/>
            <person name="Sisk P."/>
            <person name="Stolte C."/>
            <person name="Sykes S."/>
            <person name="White J."/>
            <person name="Yandava C."/>
            <person name="Allen-Vercoe E."/>
            <person name="Sibley C."/>
            <person name="Ambrose C.E."/>
            <person name="Strauss J."/>
            <person name="Daigneault M."/>
            <person name="Haas B."/>
            <person name="Nusbaum C."/>
            <person name="Birren B."/>
        </authorList>
    </citation>
    <scope>NUCLEOTIDE SEQUENCE [LARGE SCALE GENOMIC DNA]</scope>
    <source>
        <strain evidence="1 2">3_1_6</strain>
    </source>
</reference>
<proteinExistence type="predicted"/>
<reference evidence="1 2" key="2">
    <citation type="submission" date="2013-04" db="EMBL/GenBank/DDBJ databases">
        <title>The Genome Sequence of Bilophila wadsworthia 3_1_6.</title>
        <authorList>
            <consortium name="The Broad Institute Genomics Platform"/>
            <person name="Earl A."/>
            <person name="Ward D."/>
            <person name="Feldgarden M."/>
            <person name="Gevers D."/>
            <person name="Sibley C."/>
            <person name="Strauss J."/>
            <person name="Allen-Vercoe E."/>
            <person name="Walker B."/>
            <person name="Young S."/>
            <person name="Zeng Q."/>
            <person name="Gargeya S."/>
            <person name="Fitzgerald M."/>
            <person name="Haas B."/>
            <person name="Abouelleil A."/>
            <person name="Allen A.W."/>
            <person name="Alvarado L."/>
            <person name="Arachchi H.M."/>
            <person name="Berlin A.M."/>
            <person name="Chapman S.B."/>
            <person name="Gainer-Dewar J."/>
            <person name="Goldberg J."/>
            <person name="Griggs A."/>
            <person name="Gujja S."/>
            <person name="Hansen M."/>
            <person name="Howarth C."/>
            <person name="Imamovic A."/>
            <person name="Ireland A."/>
            <person name="Larimer J."/>
            <person name="McCowan C."/>
            <person name="Murphy C."/>
            <person name="Pearson M."/>
            <person name="Poon T.W."/>
            <person name="Priest M."/>
            <person name="Roberts A."/>
            <person name="Saif S."/>
            <person name="Shea T."/>
            <person name="Sisk P."/>
            <person name="Sykes S."/>
            <person name="Wortman J."/>
            <person name="Nusbaum C."/>
            <person name="Birren B."/>
        </authorList>
    </citation>
    <scope>NUCLEOTIDE SEQUENCE [LARGE SCALE GENOMIC DNA]</scope>
    <source>
        <strain evidence="1 2">3_1_6</strain>
    </source>
</reference>
<dbReference type="AlphaFoldDB" id="E5Y916"/>
<protein>
    <recommendedName>
        <fullName evidence="3">Tyr recombinase domain-containing protein</fullName>
    </recommendedName>
</protein>
<dbReference type="Proteomes" id="UP000006034">
    <property type="component" value="Unassembled WGS sequence"/>
</dbReference>
<gene>
    <name evidence="1" type="ORF">HMPREF0179_02684</name>
</gene>
<sequence length="86" mass="9652">MGYTAENGNRFVTHAFRGLFSTTAYNIFGASSLAVELQLAHVEQNKVKAAYHKTSLRTALAERRALLQQYADYLDELRAKALKAME</sequence>
<dbReference type="EMBL" id="ADCP02000001">
    <property type="protein sequence ID" value="EFV43493.2"/>
    <property type="molecule type" value="Genomic_DNA"/>
</dbReference>
<dbReference type="HOGENOM" id="CLU_2491614_0_0_7"/>
<comment type="caution">
    <text evidence="1">The sequence shown here is derived from an EMBL/GenBank/DDBJ whole genome shotgun (WGS) entry which is preliminary data.</text>
</comment>
<keyword evidence="2" id="KW-1185">Reference proteome</keyword>